<dbReference type="AlphaFoldDB" id="A0A9D4AT35"/>
<comment type="caution">
    <text evidence="1">The sequence shown here is derived from an EMBL/GenBank/DDBJ whole genome shotgun (WGS) entry which is preliminary data.</text>
</comment>
<dbReference type="GO" id="GO:0003697">
    <property type="term" value="F:single-stranded DNA binding"/>
    <property type="evidence" value="ECO:0007669"/>
    <property type="project" value="TreeGrafter"/>
</dbReference>
<proteinExistence type="predicted"/>
<dbReference type="GO" id="GO:0000794">
    <property type="term" value="C:condensed nuclear chromosome"/>
    <property type="evidence" value="ECO:0007669"/>
    <property type="project" value="InterPro"/>
</dbReference>
<reference evidence="1" key="1">
    <citation type="submission" date="2021-09" db="EMBL/GenBank/DDBJ databases">
        <title>The genome of Mauremys mutica provides insights into the evolution of semi-aquatic lifestyle.</title>
        <authorList>
            <person name="Gong S."/>
            <person name="Gao Y."/>
        </authorList>
    </citation>
    <scope>NUCLEOTIDE SEQUENCE</scope>
    <source>
        <strain evidence="1">MM-2020</strain>
        <tissue evidence="1">Muscle</tissue>
    </source>
</reference>
<gene>
    <name evidence="1" type="ORF">KIL84_014059</name>
</gene>
<dbReference type="PANTHER" id="PTHR35668">
    <property type="entry name" value="PROTEIN SHORTAGE IN CHIASMATA 1 ORTHOLOG"/>
    <property type="match status" value="1"/>
</dbReference>
<protein>
    <submittedName>
        <fullName evidence="1">Uncharacterized protein</fullName>
    </submittedName>
</protein>
<dbReference type="Proteomes" id="UP000827986">
    <property type="component" value="Unassembled WGS sequence"/>
</dbReference>
<feature type="non-terminal residue" evidence="1">
    <location>
        <position position="290"/>
    </location>
</feature>
<dbReference type="InterPro" id="IPR039991">
    <property type="entry name" value="SHOC1"/>
</dbReference>
<organism evidence="1 2">
    <name type="scientific">Mauremys mutica</name>
    <name type="common">yellowpond turtle</name>
    <dbReference type="NCBI Taxonomy" id="74926"/>
    <lineage>
        <taxon>Eukaryota</taxon>
        <taxon>Metazoa</taxon>
        <taxon>Chordata</taxon>
        <taxon>Craniata</taxon>
        <taxon>Vertebrata</taxon>
        <taxon>Euteleostomi</taxon>
        <taxon>Archelosauria</taxon>
        <taxon>Testudinata</taxon>
        <taxon>Testudines</taxon>
        <taxon>Cryptodira</taxon>
        <taxon>Durocryptodira</taxon>
        <taxon>Testudinoidea</taxon>
        <taxon>Geoemydidae</taxon>
        <taxon>Geoemydinae</taxon>
        <taxon>Mauremys</taxon>
    </lineage>
</organism>
<keyword evidence="2" id="KW-1185">Reference proteome</keyword>
<dbReference type="GO" id="GO:0000712">
    <property type="term" value="P:resolution of meiotic recombination intermediates"/>
    <property type="evidence" value="ECO:0007669"/>
    <property type="project" value="InterPro"/>
</dbReference>
<evidence type="ECO:0000313" key="1">
    <source>
        <dbReference type="EMBL" id="KAH1169469.1"/>
    </source>
</evidence>
<name>A0A9D4AT35_9SAUR</name>
<sequence length="290" mass="33905">NVARQKFSIDRLSFRVPPCLHQDENYHHTGVFADDKYRRPWKRVSVISTQKMMDLSVLDQWKQSLYVEDFLEKKPISCTEFHINNELIEVVPSSNPYSQTDIEEAYLLIKDDYKEEFTQVICVKPDYVPVLKAQDQAKETNNNKNLKYKILNCHNILIMIIASQFFAYKHHPKQLLEVYHFGKVKLSDHLNGVMSQSHIEDPGGSWYSVVQDIQLMFTSKDTIPINNAGILWLIVENLYIADDLVFVDNLKEYRKQLPTLRTLLARLKIFLVKDPLLNSKGQILTEENLF</sequence>
<dbReference type="Pfam" id="PF17825">
    <property type="entry name" value="DUF5587"/>
    <property type="match status" value="2"/>
</dbReference>
<evidence type="ECO:0000313" key="2">
    <source>
        <dbReference type="Proteomes" id="UP000827986"/>
    </source>
</evidence>
<accession>A0A9D4AT35</accession>
<dbReference type="PANTHER" id="PTHR35668:SF1">
    <property type="entry name" value="PROTEIN SHORTAGE IN CHIASMATA 1 ORTHOLOG"/>
    <property type="match status" value="1"/>
</dbReference>
<dbReference type="GO" id="GO:0016887">
    <property type="term" value="F:ATP hydrolysis activity"/>
    <property type="evidence" value="ECO:0007669"/>
    <property type="project" value="InterPro"/>
</dbReference>
<dbReference type="EMBL" id="JAHDVG010000485">
    <property type="protein sequence ID" value="KAH1169469.1"/>
    <property type="molecule type" value="Genomic_DNA"/>
</dbReference>
<feature type="non-terminal residue" evidence="1">
    <location>
        <position position="1"/>
    </location>
</feature>